<dbReference type="EMBL" id="KQ086032">
    <property type="protein sequence ID" value="KLO10253.1"/>
    <property type="molecule type" value="Genomic_DNA"/>
</dbReference>
<protein>
    <submittedName>
        <fullName evidence="11">Cytochrome P450</fullName>
    </submittedName>
</protein>
<dbReference type="InterPro" id="IPR001128">
    <property type="entry name" value="Cyt_P450"/>
</dbReference>
<evidence type="ECO:0000256" key="7">
    <source>
        <dbReference type="ARBA" id="ARBA00023004"/>
    </source>
</evidence>
<organism evidence="11 12">
    <name type="scientific">Schizopora paradoxa</name>
    <dbReference type="NCBI Taxonomy" id="27342"/>
    <lineage>
        <taxon>Eukaryota</taxon>
        <taxon>Fungi</taxon>
        <taxon>Dikarya</taxon>
        <taxon>Basidiomycota</taxon>
        <taxon>Agaricomycotina</taxon>
        <taxon>Agaricomycetes</taxon>
        <taxon>Hymenochaetales</taxon>
        <taxon>Schizoporaceae</taxon>
        <taxon>Schizopora</taxon>
    </lineage>
</organism>
<dbReference type="GO" id="GO:0005506">
    <property type="term" value="F:iron ion binding"/>
    <property type="evidence" value="ECO:0007669"/>
    <property type="project" value="InterPro"/>
</dbReference>
<sequence>MMNFVLAMLKYPDVQRRAQDEIDNVIGKDRLPSFEDKEQLPYVNALCVELLRWQVINPLGVTHVAAEDDVYCGFRIPAGTMIMPNTWAMARDDDLYPDPLNFKPERWLPGGSSFNSLRPEEYVFGYGRRLCPGQVWAEHMIFIAAVSLLAVFNIEKALDLKGNPIPLNEDHKPAIVRLLGPSKCAITPRSEKAASLVRDIAP</sequence>
<dbReference type="STRING" id="27342.A0A0H2RLC7"/>
<evidence type="ECO:0000256" key="6">
    <source>
        <dbReference type="ARBA" id="ARBA00023002"/>
    </source>
</evidence>
<dbReference type="InParanoid" id="A0A0H2RLC7"/>
<reference evidence="11 12" key="1">
    <citation type="submission" date="2015-04" db="EMBL/GenBank/DDBJ databases">
        <title>Complete genome sequence of Schizopora paradoxa KUC8140, a cosmopolitan wood degrader in East Asia.</title>
        <authorList>
            <consortium name="DOE Joint Genome Institute"/>
            <person name="Min B."/>
            <person name="Park H."/>
            <person name="Jang Y."/>
            <person name="Kim J.-J."/>
            <person name="Kim K.H."/>
            <person name="Pangilinan J."/>
            <person name="Lipzen A."/>
            <person name="Riley R."/>
            <person name="Grigoriev I.V."/>
            <person name="Spatafora J.W."/>
            <person name="Choi I.-G."/>
        </authorList>
    </citation>
    <scope>NUCLEOTIDE SEQUENCE [LARGE SCALE GENOMIC DNA]</scope>
    <source>
        <strain evidence="11 12">KUC8140</strain>
    </source>
</reference>
<dbReference type="OrthoDB" id="3934656at2759"/>
<dbReference type="AlphaFoldDB" id="A0A0H2RLC7"/>
<evidence type="ECO:0000256" key="10">
    <source>
        <dbReference type="RuleBase" id="RU000461"/>
    </source>
</evidence>
<keyword evidence="7 9" id="KW-0408">Iron</keyword>
<feature type="binding site" description="axial binding residue" evidence="9">
    <location>
        <position position="131"/>
    </location>
    <ligand>
        <name>heme</name>
        <dbReference type="ChEBI" id="CHEBI:30413"/>
    </ligand>
    <ligandPart>
        <name>Fe</name>
        <dbReference type="ChEBI" id="CHEBI:18248"/>
    </ligandPart>
</feature>
<evidence type="ECO:0000256" key="9">
    <source>
        <dbReference type="PIRSR" id="PIRSR602401-1"/>
    </source>
</evidence>
<dbReference type="InterPro" id="IPR017972">
    <property type="entry name" value="Cyt_P450_CS"/>
</dbReference>
<keyword evidence="5 9" id="KW-0479">Metal-binding</keyword>
<dbReference type="InterPro" id="IPR050364">
    <property type="entry name" value="Cytochrome_P450_fung"/>
</dbReference>
<evidence type="ECO:0000256" key="3">
    <source>
        <dbReference type="ARBA" id="ARBA00010617"/>
    </source>
</evidence>
<dbReference type="PROSITE" id="PS00086">
    <property type="entry name" value="CYTOCHROME_P450"/>
    <property type="match status" value="1"/>
</dbReference>
<dbReference type="GO" id="GO:0016705">
    <property type="term" value="F:oxidoreductase activity, acting on paired donors, with incorporation or reduction of molecular oxygen"/>
    <property type="evidence" value="ECO:0007669"/>
    <property type="project" value="InterPro"/>
</dbReference>
<dbReference type="PANTHER" id="PTHR46300">
    <property type="entry name" value="P450, PUTATIVE (EUROFUNG)-RELATED-RELATED"/>
    <property type="match status" value="1"/>
</dbReference>
<gene>
    <name evidence="11" type="ORF">SCHPADRAFT_528930</name>
</gene>
<dbReference type="InterPro" id="IPR002401">
    <property type="entry name" value="Cyt_P450_E_grp-I"/>
</dbReference>
<keyword evidence="4 9" id="KW-0349">Heme</keyword>
<dbReference type="Gene3D" id="1.10.630.10">
    <property type="entry name" value="Cytochrome P450"/>
    <property type="match status" value="1"/>
</dbReference>
<dbReference type="SUPFAM" id="SSF48264">
    <property type="entry name" value="Cytochrome P450"/>
    <property type="match status" value="1"/>
</dbReference>
<evidence type="ECO:0000313" key="12">
    <source>
        <dbReference type="Proteomes" id="UP000053477"/>
    </source>
</evidence>
<comment type="cofactor">
    <cofactor evidence="1 9">
        <name>heme</name>
        <dbReference type="ChEBI" id="CHEBI:30413"/>
    </cofactor>
</comment>
<evidence type="ECO:0000256" key="2">
    <source>
        <dbReference type="ARBA" id="ARBA00005179"/>
    </source>
</evidence>
<keyword evidence="6 10" id="KW-0560">Oxidoreductase</keyword>
<dbReference type="InterPro" id="IPR036396">
    <property type="entry name" value="Cyt_P450_sf"/>
</dbReference>
<keyword evidence="8 10" id="KW-0503">Monooxygenase</keyword>
<accession>A0A0H2RLC7</accession>
<evidence type="ECO:0000256" key="1">
    <source>
        <dbReference type="ARBA" id="ARBA00001971"/>
    </source>
</evidence>
<evidence type="ECO:0000256" key="5">
    <source>
        <dbReference type="ARBA" id="ARBA00022723"/>
    </source>
</evidence>
<evidence type="ECO:0000256" key="8">
    <source>
        <dbReference type="ARBA" id="ARBA00023033"/>
    </source>
</evidence>
<keyword evidence="12" id="KW-1185">Reference proteome</keyword>
<dbReference type="GO" id="GO:0004497">
    <property type="term" value="F:monooxygenase activity"/>
    <property type="evidence" value="ECO:0007669"/>
    <property type="project" value="UniProtKB-KW"/>
</dbReference>
<dbReference type="PRINTS" id="PR00463">
    <property type="entry name" value="EP450I"/>
</dbReference>
<name>A0A0H2RLC7_9AGAM</name>
<evidence type="ECO:0000256" key="4">
    <source>
        <dbReference type="ARBA" id="ARBA00022617"/>
    </source>
</evidence>
<dbReference type="PANTHER" id="PTHR46300:SF7">
    <property type="entry name" value="P450, PUTATIVE (EUROFUNG)-RELATED"/>
    <property type="match status" value="1"/>
</dbReference>
<proteinExistence type="inferred from homology"/>
<dbReference type="Proteomes" id="UP000053477">
    <property type="component" value="Unassembled WGS sequence"/>
</dbReference>
<dbReference type="GO" id="GO:0020037">
    <property type="term" value="F:heme binding"/>
    <property type="evidence" value="ECO:0007669"/>
    <property type="project" value="InterPro"/>
</dbReference>
<evidence type="ECO:0000313" key="11">
    <source>
        <dbReference type="EMBL" id="KLO10253.1"/>
    </source>
</evidence>
<comment type="similarity">
    <text evidence="3 10">Belongs to the cytochrome P450 family.</text>
</comment>
<dbReference type="Pfam" id="PF00067">
    <property type="entry name" value="p450"/>
    <property type="match status" value="1"/>
</dbReference>
<comment type="pathway">
    <text evidence="2">Secondary metabolite biosynthesis.</text>
</comment>